<gene>
    <name evidence="2" type="ORF">SDC9_203029</name>
</gene>
<sequence>MLVVLGKGTVIPEGEQVDEVHLRLVPHPGVIARLCMVDGLRGGQDSVPVDQDVPALVPPDRSHEEADRLPVPAQIPQQLRDR</sequence>
<evidence type="ECO:0000256" key="1">
    <source>
        <dbReference type="SAM" id="MobiDB-lite"/>
    </source>
</evidence>
<comment type="caution">
    <text evidence="2">The sequence shown here is derived from an EMBL/GenBank/DDBJ whole genome shotgun (WGS) entry which is preliminary data.</text>
</comment>
<organism evidence="2">
    <name type="scientific">bioreactor metagenome</name>
    <dbReference type="NCBI Taxonomy" id="1076179"/>
    <lineage>
        <taxon>unclassified sequences</taxon>
        <taxon>metagenomes</taxon>
        <taxon>ecological metagenomes</taxon>
    </lineage>
</organism>
<proteinExistence type="predicted"/>
<reference evidence="2" key="1">
    <citation type="submission" date="2019-08" db="EMBL/GenBank/DDBJ databases">
        <authorList>
            <person name="Kucharzyk K."/>
            <person name="Murdoch R.W."/>
            <person name="Higgins S."/>
            <person name="Loffler F."/>
        </authorList>
    </citation>
    <scope>NUCLEOTIDE SEQUENCE</scope>
</reference>
<protein>
    <submittedName>
        <fullName evidence="2">Uncharacterized protein</fullName>
    </submittedName>
</protein>
<evidence type="ECO:0000313" key="2">
    <source>
        <dbReference type="EMBL" id="MPN55347.1"/>
    </source>
</evidence>
<name>A0A645IW34_9ZZZZ</name>
<feature type="region of interest" description="Disordered" evidence="1">
    <location>
        <begin position="55"/>
        <end position="82"/>
    </location>
</feature>
<dbReference type="AlphaFoldDB" id="A0A645IW34"/>
<accession>A0A645IW34</accession>
<dbReference type="EMBL" id="VSSQ01124471">
    <property type="protein sequence ID" value="MPN55347.1"/>
    <property type="molecule type" value="Genomic_DNA"/>
</dbReference>